<dbReference type="InterPro" id="IPR051625">
    <property type="entry name" value="Signaling_Regulatory_Domain"/>
</dbReference>
<gene>
    <name evidence="4" type="ORF">llap_11924</name>
</gene>
<dbReference type="OrthoDB" id="10253607at2759"/>
<feature type="repeat" description="RCC1" evidence="2">
    <location>
        <begin position="139"/>
        <end position="188"/>
    </location>
</feature>
<name>A0A2I0TVM5_LIMLA</name>
<dbReference type="PANTHER" id="PTHR22872:SF9">
    <property type="entry name" value="X-LINKED RETINITIS PIGMENTOSA GTPASE REGULATOR"/>
    <property type="match status" value="1"/>
</dbReference>
<accession>A0A2I0TVM5</accession>
<dbReference type="Proteomes" id="UP000233556">
    <property type="component" value="Unassembled WGS sequence"/>
</dbReference>
<dbReference type="Pfam" id="PF25390">
    <property type="entry name" value="WD40_RLD"/>
    <property type="match status" value="1"/>
</dbReference>
<dbReference type="PROSITE" id="PS50012">
    <property type="entry name" value="RCC1_3"/>
    <property type="match status" value="4"/>
</dbReference>
<evidence type="ECO:0000256" key="2">
    <source>
        <dbReference type="PROSITE-ProRule" id="PRU00235"/>
    </source>
</evidence>
<evidence type="ECO:0000259" key="3">
    <source>
        <dbReference type="Pfam" id="PF25390"/>
    </source>
</evidence>
<dbReference type="EMBL" id="KZ506994">
    <property type="protein sequence ID" value="PKU37773.1"/>
    <property type="molecule type" value="Genomic_DNA"/>
</dbReference>
<dbReference type="SUPFAM" id="SSF50985">
    <property type="entry name" value="RCC1/BLIP-II"/>
    <property type="match status" value="1"/>
</dbReference>
<keyword evidence="1" id="KW-0677">Repeat</keyword>
<keyword evidence="5" id="KW-1185">Reference proteome</keyword>
<dbReference type="PRINTS" id="PR00633">
    <property type="entry name" value="RCCNDNSATION"/>
</dbReference>
<feature type="repeat" description="RCC1" evidence="2">
    <location>
        <begin position="189"/>
        <end position="241"/>
    </location>
</feature>
<reference evidence="5" key="1">
    <citation type="submission" date="2017-11" db="EMBL/GenBank/DDBJ databases">
        <authorList>
            <person name="Lima N.C."/>
            <person name="Parody-Merino A.M."/>
            <person name="Battley P.F."/>
            <person name="Fidler A.E."/>
            <person name="Prosdocimi F."/>
        </authorList>
    </citation>
    <scope>NUCLEOTIDE SEQUENCE [LARGE SCALE GENOMIC DNA]</scope>
</reference>
<dbReference type="PROSITE" id="PS00626">
    <property type="entry name" value="RCC1_2"/>
    <property type="match status" value="3"/>
</dbReference>
<dbReference type="PANTHER" id="PTHR22872">
    <property type="entry name" value="BTK-BINDING PROTEIN-RELATED"/>
    <property type="match status" value="1"/>
</dbReference>
<dbReference type="InterPro" id="IPR000408">
    <property type="entry name" value="Reg_chr_condens"/>
</dbReference>
<feature type="repeat" description="RCC1" evidence="2">
    <location>
        <begin position="86"/>
        <end position="138"/>
    </location>
</feature>
<evidence type="ECO:0000313" key="5">
    <source>
        <dbReference type="Proteomes" id="UP000233556"/>
    </source>
</evidence>
<feature type="repeat" description="RCC1" evidence="2">
    <location>
        <begin position="241"/>
        <end position="293"/>
    </location>
</feature>
<evidence type="ECO:0000313" key="4">
    <source>
        <dbReference type="EMBL" id="PKU37773.1"/>
    </source>
</evidence>
<dbReference type="InterPro" id="IPR009091">
    <property type="entry name" value="RCC1/BLIP-II"/>
</dbReference>
<protein>
    <recommendedName>
        <fullName evidence="3">RCC1-like domain-containing protein</fullName>
    </recommendedName>
</protein>
<dbReference type="AlphaFoldDB" id="A0A2I0TVM5"/>
<dbReference type="Gene3D" id="2.130.10.30">
    <property type="entry name" value="Regulator of chromosome condensation 1/beta-lactamase-inhibitor protein II"/>
    <property type="match status" value="1"/>
</dbReference>
<evidence type="ECO:0000256" key="1">
    <source>
        <dbReference type="ARBA" id="ARBA00022737"/>
    </source>
</evidence>
<proteinExistence type="predicted"/>
<reference evidence="5" key="2">
    <citation type="submission" date="2017-12" db="EMBL/GenBank/DDBJ databases">
        <title>Genome sequence of the Bar-tailed Godwit (Limosa lapponica baueri).</title>
        <authorList>
            <person name="Lima N.C.B."/>
            <person name="Parody-Merino A.M."/>
            <person name="Battley P.F."/>
            <person name="Fidler A.E."/>
            <person name="Prosdocimi F."/>
        </authorList>
    </citation>
    <scope>NUCLEOTIDE SEQUENCE [LARGE SCALE GENOMIC DNA]</scope>
</reference>
<sequence length="320" mass="34261">MAWAGTHGPVWSQNGGPGPTESGAIFTFGKSKFAEDIPSKFWFKNDKPVLISCGDEHTAIVTALKPEKTKLAVCGRNHTLVYTEKGNVYAAGGNSEGQLGLGDTEERTTFHLISFFTNQHKIKQLAAGSYTSAAVTEDGQLFVWGDNSEGQIGLADKACVSVPCQVDVGKPVSSISCGYYHSALITGDGELYTFGEPENGKLGLLPEQLKNNRVPQPVLGIMEKVNKVACGGEHTVVLTETDVYTFGLGQYGQLGHGTFIFETSVPKSVKHLRRHKICNVTCGENHTAVIAGKVTRTAYSNGTNSASTGRKVLKIFIACD</sequence>
<dbReference type="InterPro" id="IPR058923">
    <property type="entry name" value="RCC1-like_dom"/>
</dbReference>
<organism evidence="4 5">
    <name type="scientific">Limosa lapponica baueri</name>
    <dbReference type="NCBI Taxonomy" id="1758121"/>
    <lineage>
        <taxon>Eukaryota</taxon>
        <taxon>Metazoa</taxon>
        <taxon>Chordata</taxon>
        <taxon>Craniata</taxon>
        <taxon>Vertebrata</taxon>
        <taxon>Euteleostomi</taxon>
        <taxon>Archelosauria</taxon>
        <taxon>Archosauria</taxon>
        <taxon>Dinosauria</taxon>
        <taxon>Saurischia</taxon>
        <taxon>Theropoda</taxon>
        <taxon>Coelurosauria</taxon>
        <taxon>Aves</taxon>
        <taxon>Neognathae</taxon>
        <taxon>Neoaves</taxon>
        <taxon>Charadriiformes</taxon>
        <taxon>Scolopacidae</taxon>
        <taxon>Limosa</taxon>
    </lineage>
</organism>
<feature type="domain" description="RCC1-like" evidence="3">
    <location>
        <begin position="72"/>
        <end position="304"/>
    </location>
</feature>